<evidence type="ECO:0000313" key="2">
    <source>
        <dbReference type="Proteomes" id="UP001530315"/>
    </source>
</evidence>
<gene>
    <name evidence="1" type="ORF">ACHAW5_008893</name>
</gene>
<dbReference type="Proteomes" id="UP001530315">
    <property type="component" value="Unassembled WGS sequence"/>
</dbReference>
<organism evidence="1 2">
    <name type="scientific">Stephanodiscus triporus</name>
    <dbReference type="NCBI Taxonomy" id="2934178"/>
    <lineage>
        <taxon>Eukaryota</taxon>
        <taxon>Sar</taxon>
        <taxon>Stramenopiles</taxon>
        <taxon>Ochrophyta</taxon>
        <taxon>Bacillariophyta</taxon>
        <taxon>Coscinodiscophyceae</taxon>
        <taxon>Thalassiosirophycidae</taxon>
        <taxon>Stephanodiscales</taxon>
        <taxon>Stephanodiscaceae</taxon>
        <taxon>Stephanodiscus</taxon>
    </lineage>
</organism>
<comment type="caution">
    <text evidence="1">The sequence shown here is derived from an EMBL/GenBank/DDBJ whole genome shotgun (WGS) entry which is preliminary data.</text>
</comment>
<protein>
    <submittedName>
        <fullName evidence="1">Uncharacterized protein</fullName>
    </submittedName>
</protein>
<accession>A0ABD3N4Z2</accession>
<dbReference type="AlphaFoldDB" id="A0ABD3N4Z2"/>
<proteinExistence type="predicted"/>
<name>A0ABD3N4Z2_9STRA</name>
<evidence type="ECO:0000313" key="1">
    <source>
        <dbReference type="EMBL" id="KAL3771185.1"/>
    </source>
</evidence>
<reference evidence="1 2" key="1">
    <citation type="submission" date="2024-10" db="EMBL/GenBank/DDBJ databases">
        <title>Updated reference genomes for cyclostephanoid diatoms.</title>
        <authorList>
            <person name="Roberts W.R."/>
            <person name="Alverson A.J."/>
        </authorList>
    </citation>
    <scope>NUCLEOTIDE SEQUENCE [LARGE SCALE GENOMIC DNA]</scope>
    <source>
        <strain evidence="1 2">AJA276-08</strain>
    </source>
</reference>
<dbReference type="EMBL" id="JALLAZ020001610">
    <property type="protein sequence ID" value="KAL3771185.1"/>
    <property type="molecule type" value="Genomic_DNA"/>
</dbReference>
<sequence>MPGADFLDRLTERCSDRALVHKTRRRIFQLIQPSFPRGSADPDRPPESQIIQILNPIFCQT</sequence>
<keyword evidence="2" id="KW-1185">Reference proteome</keyword>